<dbReference type="InterPro" id="IPR004680">
    <property type="entry name" value="Cit_transptr-like_dom"/>
</dbReference>
<comment type="subcellular location">
    <subcellularLocation>
        <location evidence="1">Membrane</location>
        <topology evidence="1">Multi-pass membrane protein</topology>
    </subcellularLocation>
</comment>
<evidence type="ECO:0000256" key="7">
    <source>
        <dbReference type="SAM" id="Phobius"/>
    </source>
</evidence>
<organism evidence="9 10">
    <name type="scientific">Rubellicoccus peritrichatus</name>
    <dbReference type="NCBI Taxonomy" id="3080537"/>
    <lineage>
        <taxon>Bacteria</taxon>
        <taxon>Pseudomonadati</taxon>
        <taxon>Verrucomicrobiota</taxon>
        <taxon>Opitutia</taxon>
        <taxon>Puniceicoccales</taxon>
        <taxon>Cerasicoccaceae</taxon>
        <taxon>Rubellicoccus</taxon>
    </lineage>
</organism>
<dbReference type="EMBL" id="CP136920">
    <property type="protein sequence ID" value="WOO39845.1"/>
    <property type="molecule type" value="Genomic_DNA"/>
</dbReference>
<dbReference type="SUPFAM" id="SSF116726">
    <property type="entry name" value="TrkA C-terminal domain-like"/>
    <property type="match status" value="2"/>
</dbReference>
<dbReference type="Gene3D" id="3.30.70.1450">
    <property type="entry name" value="Regulator of K+ conductance, C-terminal domain"/>
    <property type="match status" value="2"/>
</dbReference>
<dbReference type="RefSeq" id="WP_317831873.1">
    <property type="nucleotide sequence ID" value="NZ_CP136920.1"/>
</dbReference>
<keyword evidence="5 7" id="KW-1133">Transmembrane helix</keyword>
<dbReference type="GO" id="GO:0005886">
    <property type="term" value="C:plasma membrane"/>
    <property type="evidence" value="ECO:0007669"/>
    <property type="project" value="TreeGrafter"/>
</dbReference>
<evidence type="ECO:0000256" key="3">
    <source>
        <dbReference type="ARBA" id="ARBA00022692"/>
    </source>
</evidence>
<evidence type="ECO:0000256" key="5">
    <source>
        <dbReference type="ARBA" id="ARBA00022989"/>
    </source>
</evidence>
<dbReference type="KEGG" id="puo:RZN69_14565"/>
<keyword evidence="10" id="KW-1185">Reference proteome</keyword>
<feature type="transmembrane region" description="Helical" evidence="7">
    <location>
        <begin position="485"/>
        <end position="509"/>
    </location>
</feature>
<accession>A0AAQ3L5X9</accession>
<feature type="transmembrane region" description="Helical" evidence="7">
    <location>
        <begin position="544"/>
        <end position="562"/>
    </location>
</feature>
<feature type="transmembrane region" description="Helical" evidence="7">
    <location>
        <begin position="142"/>
        <end position="162"/>
    </location>
</feature>
<dbReference type="GO" id="GO:0008324">
    <property type="term" value="F:monoatomic cation transmembrane transporter activity"/>
    <property type="evidence" value="ECO:0007669"/>
    <property type="project" value="InterPro"/>
</dbReference>
<dbReference type="InterPro" id="IPR006037">
    <property type="entry name" value="RCK_C"/>
</dbReference>
<keyword evidence="2" id="KW-0813">Transport</keyword>
<feature type="transmembrane region" description="Helical" evidence="7">
    <location>
        <begin position="455"/>
        <end position="473"/>
    </location>
</feature>
<evidence type="ECO:0000256" key="1">
    <source>
        <dbReference type="ARBA" id="ARBA00004141"/>
    </source>
</evidence>
<dbReference type="Pfam" id="PF03600">
    <property type="entry name" value="CitMHS"/>
    <property type="match status" value="1"/>
</dbReference>
<keyword evidence="4" id="KW-0677">Repeat</keyword>
<evidence type="ECO:0000256" key="4">
    <source>
        <dbReference type="ARBA" id="ARBA00022737"/>
    </source>
</evidence>
<feature type="transmembrane region" description="Helical" evidence="7">
    <location>
        <begin position="582"/>
        <end position="602"/>
    </location>
</feature>
<protein>
    <submittedName>
        <fullName evidence="9">SLC13 family permease</fullName>
    </submittedName>
</protein>
<feature type="transmembrane region" description="Helical" evidence="7">
    <location>
        <begin position="410"/>
        <end position="443"/>
    </location>
</feature>
<keyword evidence="3 7" id="KW-0812">Transmembrane</keyword>
<dbReference type="InterPro" id="IPR051679">
    <property type="entry name" value="DASS-Related_Transporters"/>
</dbReference>
<dbReference type="GO" id="GO:0006813">
    <property type="term" value="P:potassium ion transport"/>
    <property type="evidence" value="ECO:0007669"/>
    <property type="project" value="InterPro"/>
</dbReference>
<feature type="transmembrane region" description="Helical" evidence="7">
    <location>
        <begin position="30"/>
        <end position="49"/>
    </location>
</feature>
<reference evidence="9 10" key="1">
    <citation type="submission" date="2023-10" db="EMBL/GenBank/DDBJ databases">
        <title>Rubellicoccus peritrichatus gen. nov., sp. nov., isolated from an algae of coral reef tank.</title>
        <authorList>
            <person name="Luo J."/>
        </authorList>
    </citation>
    <scope>NUCLEOTIDE SEQUENCE [LARGE SCALE GENOMIC DNA]</scope>
    <source>
        <strain evidence="9 10">CR14</strain>
    </source>
</reference>
<name>A0AAQ3L5X9_9BACT</name>
<feature type="transmembrane region" description="Helical" evidence="7">
    <location>
        <begin position="182"/>
        <end position="202"/>
    </location>
</feature>
<keyword evidence="6 7" id="KW-0472">Membrane</keyword>
<proteinExistence type="predicted"/>
<dbReference type="Pfam" id="PF02080">
    <property type="entry name" value="TrkA_C"/>
    <property type="match status" value="1"/>
</dbReference>
<feature type="transmembrane region" description="Helical" evidence="7">
    <location>
        <begin position="56"/>
        <end position="77"/>
    </location>
</feature>
<dbReference type="AlphaFoldDB" id="A0AAQ3L5X9"/>
<evidence type="ECO:0000256" key="6">
    <source>
        <dbReference type="ARBA" id="ARBA00023136"/>
    </source>
</evidence>
<feature type="transmembrane region" description="Helical" evidence="7">
    <location>
        <begin position="97"/>
        <end position="130"/>
    </location>
</feature>
<evidence type="ECO:0000259" key="8">
    <source>
        <dbReference type="PROSITE" id="PS51202"/>
    </source>
</evidence>
<sequence>MTWEIIFVLVLLIAALVSFAMERVPVDVTAVVVFALLIGVSATTQTELLPTTTALISVFANPAPLAIAAMFIISLALERCGAIDLLARGLGKLTALPYWAFLGVLAIGVGGISAFINNTPVVVVFMPVIISLSRKMGTPASRLLIPLSYVSIFGGICTLTGTSTNLLMSGILFESGYAPIGMFELATVGLPLMALGTIYLMVFGKKVLPVRETLTAILSEEERKEYITEAFIRGGSSLIGQTFAESPLRKTRGIRLLEIIRDGVALPGDLRKQELHESDRLVLSCRPQAIAVARETEGIDFVGESGIDLEAISAHEGAIVEGVIGPMSSIVGKNIREINFRQRYRMVILAVHRRGRNVREKLETLPLDFGDTLLMMGTDKAIENLRSSDDIILLDRPTTPMQNMRKHMPLVIGALVALIASVTFKLLPVVAAAIIAVAFLFITRTIKPKEAYGSIEWRILMLIYGMLGLGMALQTTGAAEMASAFLVDLGDFMPVAIRAYALLALVYLVTNVLTEVLSNNATVVLMAPIALGIGMTLGLDPRPFAIAATVASSASFATPIGYQTNTYVYGVGGYRFTDFFKVGIPLNLLYFVGSVILIPLIWPF</sequence>
<dbReference type="PROSITE" id="PS51202">
    <property type="entry name" value="RCK_C"/>
    <property type="match status" value="2"/>
</dbReference>
<dbReference type="Proteomes" id="UP001304300">
    <property type="component" value="Chromosome"/>
</dbReference>
<feature type="transmembrane region" description="Helical" evidence="7">
    <location>
        <begin position="521"/>
        <end position="539"/>
    </location>
</feature>
<evidence type="ECO:0000256" key="2">
    <source>
        <dbReference type="ARBA" id="ARBA00022448"/>
    </source>
</evidence>
<evidence type="ECO:0000313" key="10">
    <source>
        <dbReference type="Proteomes" id="UP001304300"/>
    </source>
</evidence>
<feature type="domain" description="RCK C-terminal" evidence="8">
    <location>
        <begin position="307"/>
        <end position="391"/>
    </location>
</feature>
<dbReference type="PANTHER" id="PTHR43652:SF2">
    <property type="entry name" value="BASIC AMINO ACID ANTIPORTER YFCC-RELATED"/>
    <property type="match status" value="1"/>
</dbReference>
<feature type="domain" description="RCK C-terminal" evidence="8">
    <location>
        <begin position="215"/>
        <end position="299"/>
    </location>
</feature>
<dbReference type="PANTHER" id="PTHR43652">
    <property type="entry name" value="BASIC AMINO ACID ANTIPORTER YFCC-RELATED"/>
    <property type="match status" value="1"/>
</dbReference>
<dbReference type="InterPro" id="IPR036721">
    <property type="entry name" value="RCK_C_sf"/>
</dbReference>
<evidence type="ECO:0000313" key="9">
    <source>
        <dbReference type="EMBL" id="WOO39845.1"/>
    </source>
</evidence>
<gene>
    <name evidence="9" type="ORF">RZN69_14565</name>
</gene>